<dbReference type="EMBL" id="UINC01131457">
    <property type="protein sequence ID" value="SVD13180.1"/>
    <property type="molecule type" value="Genomic_DNA"/>
</dbReference>
<feature type="non-terminal residue" evidence="1">
    <location>
        <position position="202"/>
    </location>
</feature>
<organism evidence="1">
    <name type="scientific">marine metagenome</name>
    <dbReference type="NCBI Taxonomy" id="408172"/>
    <lineage>
        <taxon>unclassified sequences</taxon>
        <taxon>metagenomes</taxon>
        <taxon>ecological metagenomes</taxon>
    </lineage>
</organism>
<evidence type="ECO:0000313" key="1">
    <source>
        <dbReference type="EMBL" id="SVD13180.1"/>
    </source>
</evidence>
<dbReference type="AlphaFoldDB" id="A0A382STE0"/>
<gene>
    <name evidence="1" type="ORF">METZ01_LOCUS366034</name>
</gene>
<evidence type="ECO:0008006" key="2">
    <source>
        <dbReference type="Google" id="ProtNLM"/>
    </source>
</evidence>
<dbReference type="NCBIfam" id="TIGR01409">
    <property type="entry name" value="TAT_signal_seq"/>
    <property type="match status" value="1"/>
</dbReference>
<protein>
    <recommendedName>
        <fullName evidence="2">Twin-arginine translocation signal domain-containing protein</fullName>
    </recommendedName>
</protein>
<name>A0A382STE0_9ZZZZ</name>
<dbReference type="InterPro" id="IPR019546">
    <property type="entry name" value="TAT_signal_bac_arc"/>
</dbReference>
<reference evidence="1" key="1">
    <citation type="submission" date="2018-05" db="EMBL/GenBank/DDBJ databases">
        <authorList>
            <person name="Lanie J.A."/>
            <person name="Ng W.-L."/>
            <person name="Kazmierczak K.M."/>
            <person name="Andrzejewski T.M."/>
            <person name="Davidsen T.M."/>
            <person name="Wayne K.J."/>
            <person name="Tettelin H."/>
            <person name="Glass J.I."/>
            <person name="Rusch D."/>
            <person name="Podicherti R."/>
            <person name="Tsui H.-C.T."/>
            <person name="Winkler M.E."/>
        </authorList>
    </citation>
    <scope>NUCLEOTIDE SEQUENCE</scope>
</reference>
<sequence length="202" mass="21612">MDRRKFIKLASLAGLSLTGSAFPRPLLASTPSFEGPYWVTIHAGGGWDPTLLCDPKGRTSASQPDPVNSYDVADILDIGPFRVAPVTGHQAFFERFSSELLVINGIDVGTNSHQVGTRHIWSGSINPGTPSISAVVAGTRPERPALPFLTNGGYDMTDGFVAPTRIPDTAAVSEIAFPHQISANDEATYYSQSTLDRIAQAR</sequence>
<accession>A0A382STE0</accession>
<proteinExistence type="predicted"/>